<dbReference type="GO" id="GO:0008270">
    <property type="term" value="F:zinc ion binding"/>
    <property type="evidence" value="ECO:0007669"/>
    <property type="project" value="UniProtKB-KW"/>
</dbReference>
<evidence type="ECO:0000256" key="8">
    <source>
        <dbReference type="ARBA" id="ARBA00022786"/>
    </source>
</evidence>
<dbReference type="Proteomes" id="UP000295565">
    <property type="component" value="Unassembled WGS sequence"/>
</dbReference>
<dbReference type="InterPro" id="IPR022170">
    <property type="entry name" value="MUL1-like"/>
</dbReference>
<evidence type="ECO:0000256" key="4">
    <source>
        <dbReference type="ARBA" id="ARBA00022679"/>
    </source>
</evidence>
<organism evidence="14 15">
    <name type="scientific">Celerinatantimonas diazotrophica</name>
    <dbReference type="NCBI Taxonomy" id="412034"/>
    <lineage>
        <taxon>Bacteria</taxon>
        <taxon>Pseudomonadati</taxon>
        <taxon>Pseudomonadota</taxon>
        <taxon>Gammaproteobacteria</taxon>
        <taxon>Celerinatantimonadaceae</taxon>
        <taxon>Celerinatantimonas</taxon>
    </lineage>
</organism>
<evidence type="ECO:0000256" key="10">
    <source>
        <dbReference type="ARBA" id="ARBA00022989"/>
    </source>
</evidence>
<keyword evidence="8" id="KW-0833">Ubl conjugation pathway</keyword>
<comment type="subcellular location">
    <subcellularLocation>
        <location evidence="2">Membrane</location>
        <topology evidence="2">Multi-pass membrane protein</topology>
    </subcellularLocation>
</comment>
<evidence type="ECO:0000256" key="11">
    <source>
        <dbReference type="ARBA" id="ARBA00023136"/>
    </source>
</evidence>
<keyword evidence="5 12" id="KW-0812">Transmembrane</keyword>
<evidence type="ECO:0000256" key="12">
    <source>
        <dbReference type="SAM" id="Phobius"/>
    </source>
</evidence>
<evidence type="ECO:0000256" key="1">
    <source>
        <dbReference type="ARBA" id="ARBA00000900"/>
    </source>
</evidence>
<dbReference type="AlphaFoldDB" id="A0A4V6NEG3"/>
<dbReference type="OrthoDB" id="7013907at2"/>
<dbReference type="Pfam" id="PF12483">
    <property type="entry name" value="GIDE"/>
    <property type="match status" value="1"/>
</dbReference>
<evidence type="ECO:0000256" key="3">
    <source>
        <dbReference type="ARBA" id="ARBA00012483"/>
    </source>
</evidence>
<gene>
    <name evidence="14" type="ORF">EV690_0534</name>
</gene>
<evidence type="ECO:0000313" key="14">
    <source>
        <dbReference type="EMBL" id="TCK61091.1"/>
    </source>
</evidence>
<sequence>MDSMSSGQWTAILAMGSIFLICFIALIGIIRRNYHRYRMVADTATSKIRSAPQGYVELIGQASACPGQTYQHAPFSNLECLWFFVEKERKEVTKDADGKKTVEWKTIFSQRSDAPFQLVDSTGHCCVHPAGADVTPAIFRRVNSTYDTISSHEMLGGQSIGYSHRYRYSESLIVAGDPLYALGEFKTHVDQRTGEQRHDMLKPAYREQPFVVSSKGEQKLLKSYLKRIWLYCFGFVLFAAGFAMVIFIATHPGP</sequence>
<keyword evidence="6" id="KW-0479">Metal-binding</keyword>
<dbReference type="GO" id="GO:0016020">
    <property type="term" value="C:membrane"/>
    <property type="evidence" value="ECO:0007669"/>
    <property type="project" value="UniProtKB-SubCell"/>
</dbReference>
<evidence type="ECO:0000256" key="6">
    <source>
        <dbReference type="ARBA" id="ARBA00022723"/>
    </source>
</evidence>
<evidence type="ECO:0000256" key="5">
    <source>
        <dbReference type="ARBA" id="ARBA00022692"/>
    </source>
</evidence>
<dbReference type="EC" id="2.3.2.27" evidence="3"/>
<evidence type="ECO:0000256" key="9">
    <source>
        <dbReference type="ARBA" id="ARBA00022833"/>
    </source>
</evidence>
<dbReference type="EMBL" id="SMGD01000006">
    <property type="protein sequence ID" value="TCK61091.1"/>
    <property type="molecule type" value="Genomic_DNA"/>
</dbReference>
<feature type="domain" description="E3 Ubiquitin ligase MUL1-like" evidence="13">
    <location>
        <begin position="86"/>
        <end position="238"/>
    </location>
</feature>
<feature type="transmembrane region" description="Helical" evidence="12">
    <location>
        <begin position="228"/>
        <end position="249"/>
    </location>
</feature>
<comment type="caution">
    <text evidence="14">The sequence shown here is derived from an EMBL/GenBank/DDBJ whole genome shotgun (WGS) entry which is preliminary data.</text>
</comment>
<keyword evidence="15" id="KW-1185">Reference proteome</keyword>
<keyword evidence="7" id="KW-0863">Zinc-finger</keyword>
<evidence type="ECO:0000256" key="7">
    <source>
        <dbReference type="ARBA" id="ARBA00022771"/>
    </source>
</evidence>
<keyword evidence="10 12" id="KW-1133">Transmembrane helix</keyword>
<evidence type="ECO:0000259" key="13">
    <source>
        <dbReference type="Pfam" id="PF12483"/>
    </source>
</evidence>
<keyword evidence="9" id="KW-0862">Zinc</keyword>
<proteinExistence type="predicted"/>
<keyword evidence="4" id="KW-0808">Transferase</keyword>
<dbReference type="GO" id="GO:0061630">
    <property type="term" value="F:ubiquitin protein ligase activity"/>
    <property type="evidence" value="ECO:0007669"/>
    <property type="project" value="UniProtKB-EC"/>
</dbReference>
<dbReference type="GO" id="GO:0016567">
    <property type="term" value="P:protein ubiquitination"/>
    <property type="evidence" value="ECO:0007669"/>
    <property type="project" value="InterPro"/>
</dbReference>
<reference evidence="14 15" key="1">
    <citation type="submission" date="2019-03" db="EMBL/GenBank/DDBJ databases">
        <title>Genomic Encyclopedia of Type Strains, Phase IV (KMG-IV): sequencing the most valuable type-strain genomes for metagenomic binning, comparative biology and taxonomic classification.</title>
        <authorList>
            <person name="Goeker M."/>
        </authorList>
    </citation>
    <scope>NUCLEOTIDE SEQUENCE [LARGE SCALE GENOMIC DNA]</scope>
    <source>
        <strain evidence="14 15">DSM 18577</strain>
    </source>
</reference>
<comment type="catalytic activity">
    <reaction evidence="1">
        <text>S-ubiquitinyl-[E2 ubiquitin-conjugating enzyme]-L-cysteine + [acceptor protein]-L-lysine = [E2 ubiquitin-conjugating enzyme]-L-cysteine + N(6)-ubiquitinyl-[acceptor protein]-L-lysine.</text>
        <dbReference type="EC" id="2.3.2.27"/>
    </reaction>
</comment>
<accession>A0A4V6NEG3</accession>
<feature type="transmembrane region" description="Helical" evidence="12">
    <location>
        <begin position="12"/>
        <end position="30"/>
    </location>
</feature>
<protein>
    <recommendedName>
        <fullName evidence="3">RING-type E3 ubiquitin transferase</fullName>
        <ecNumber evidence="3">2.3.2.27</ecNumber>
    </recommendedName>
</protein>
<keyword evidence="11 12" id="KW-0472">Membrane</keyword>
<evidence type="ECO:0000313" key="15">
    <source>
        <dbReference type="Proteomes" id="UP000295565"/>
    </source>
</evidence>
<evidence type="ECO:0000256" key="2">
    <source>
        <dbReference type="ARBA" id="ARBA00004141"/>
    </source>
</evidence>
<name>A0A4V6NEG3_9GAMM</name>